<name>A0ABW6SJ46_9ACTN</name>
<evidence type="ECO:0000256" key="4">
    <source>
        <dbReference type="ARBA" id="ARBA00022989"/>
    </source>
</evidence>
<keyword evidence="2" id="KW-1003">Cell membrane</keyword>
<evidence type="ECO:0000313" key="9">
    <source>
        <dbReference type="Proteomes" id="UP001602013"/>
    </source>
</evidence>
<feature type="region of interest" description="Disordered" evidence="6">
    <location>
        <begin position="248"/>
        <end position="297"/>
    </location>
</feature>
<sequence>MGNAGNRLRRATRATADASQRGARSVAHAGRKIGQGSRSLGRATRRLTHAQGAGRTGLGRLIELTSTHSAGDALVTVALAGALFFKLPVGQARGQVALYLLVTMIPFTVVAPFVGPVLDRYRSGRRYVMAGTLFARGLLCWGMAAAIRPSDALTLFPAALAVLVLSKAYNVSRAAIMPSVLPADITLVAANARVALFALVAAGAAAGISTGLTAWLGADWVLRATTALFLAAGVAAVRLPRHVDSPDFEADLAPEAPDAPDTPDSPDGPYAPDGPDGPAGADQGPGEHGQGGPQGRARPRLLRRELIRFGPVVGESMWANTAIRVQGGFLVFFLLFLVQDGKIPGLAPHITLGLLAVAAGGGGFLGAVVASWTRSRSPRVIVLGTLALATVATVVTAVFFTLWTAVLVALVAAFAQGLGKLALDAIVQREVAEEVRSSTFGITEALLQIAWVFGGLVGLVMSLSAHGPAGLAVVSAALAATFVWLLVRRRSRLAAVARQVPEPGGTPPAEPDGEAATAGREGDGQGDGATIPQDGETPQGPVWTPHEDPDVTPVIPREPLRPRRDDTKPLTNPY</sequence>
<feature type="compositionally biased region" description="Basic and acidic residues" evidence="6">
    <location>
        <begin position="558"/>
        <end position="568"/>
    </location>
</feature>
<feature type="transmembrane region" description="Helical" evidence="7">
    <location>
        <begin position="439"/>
        <end position="463"/>
    </location>
</feature>
<feature type="transmembrane region" description="Helical" evidence="7">
    <location>
        <begin position="317"/>
        <end position="338"/>
    </location>
</feature>
<comment type="caution">
    <text evidence="8">The sequence shown here is derived from an EMBL/GenBank/DDBJ whole genome shotgun (WGS) entry which is preliminary data.</text>
</comment>
<evidence type="ECO:0000313" key="8">
    <source>
        <dbReference type="EMBL" id="MFF3664976.1"/>
    </source>
</evidence>
<keyword evidence="9" id="KW-1185">Reference proteome</keyword>
<dbReference type="Proteomes" id="UP001602013">
    <property type="component" value="Unassembled WGS sequence"/>
</dbReference>
<comment type="subcellular location">
    <subcellularLocation>
        <location evidence="1">Cell membrane</location>
        <topology evidence="1">Multi-pass membrane protein</topology>
    </subcellularLocation>
</comment>
<feature type="transmembrane region" description="Helical" evidence="7">
    <location>
        <begin position="469"/>
        <end position="487"/>
    </location>
</feature>
<keyword evidence="3 7" id="KW-0812">Transmembrane</keyword>
<feature type="transmembrane region" description="Helical" evidence="7">
    <location>
        <begin position="192"/>
        <end position="214"/>
    </location>
</feature>
<dbReference type="SUPFAM" id="SSF103473">
    <property type="entry name" value="MFS general substrate transporter"/>
    <property type="match status" value="1"/>
</dbReference>
<feature type="region of interest" description="Disordered" evidence="6">
    <location>
        <begin position="498"/>
        <end position="574"/>
    </location>
</feature>
<feature type="transmembrane region" description="Helical" evidence="7">
    <location>
        <begin position="220"/>
        <end position="239"/>
    </location>
</feature>
<gene>
    <name evidence="8" type="ORF">ACFYXI_05225</name>
</gene>
<evidence type="ECO:0000256" key="3">
    <source>
        <dbReference type="ARBA" id="ARBA00022692"/>
    </source>
</evidence>
<evidence type="ECO:0000256" key="2">
    <source>
        <dbReference type="ARBA" id="ARBA00022475"/>
    </source>
</evidence>
<dbReference type="InterPro" id="IPR036259">
    <property type="entry name" value="MFS_trans_sf"/>
</dbReference>
<dbReference type="RefSeq" id="WP_387409004.1">
    <property type="nucleotide sequence ID" value="NZ_JBIASD010000003.1"/>
</dbReference>
<evidence type="ECO:0000256" key="1">
    <source>
        <dbReference type="ARBA" id="ARBA00004651"/>
    </source>
</evidence>
<organism evidence="8 9">
    <name type="scientific">Microtetraspora malaysiensis</name>
    <dbReference type="NCBI Taxonomy" id="161358"/>
    <lineage>
        <taxon>Bacteria</taxon>
        <taxon>Bacillati</taxon>
        <taxon>Actinomycetota</taxon>
        <taxon>Actinomycetes</taxon>
        <taxon>Streptosporangiales</taxon>
        <taxon>Streptosporangiaceae</taxon>
        <taxon>Microtetraspora</taxon>
    </lineage>
</organism>
<evidence type="ECO:0000256" key="7">
    <source>
        <dbReference type="SAM" id="Phobius"/>
    </source>
</evidence>
<accession>A0ABW6SJ46</accession>
<dbReference type="Gene3D" id="1.20.1250.20">
    <property type="entry name" value="MFS general substrate transporter like domains"/>
    <property type="match status" value="1"/>
</dbReference>
<feature type="compositionally biased region" description="Low complexity" evidence="6">
    <location>
        <begin position="265"/>
        <end position="284"/>
    </location>
</feature>
<feature type="transmembrane region" description="Helical" evidence="7">
    <location>
        <begin position="406"/>
        <end position="427"/>
    </location>
</feature>
<feature type="transmembrane region" description="Helical" evidence="7">
    <location>
        <begin position="380"/>
        <end position="400"/>
    </location>
</feature>
<dbReference type="PANTHER" id="PTHR23513:SF18">
    <property type="entry name" value="INTEGRAL MEMBRANE PROTEIN"/>
    <property type="match status" value="1"/>
</dbReference>
<feature type="transmembrane region" description="Helical" evidence="7">
    <location>
        <begin position="96"/>
        <end position="115"/>
    </location>
</feature>
<dbReference type="EMBL" id="JBIASD010000003">
    <property type="protein sequence ID" value="MFF3664976.1"/>
    <property type="molecule type" value="Genomic_DNA"/>
</dbReference>
<evidence type="ECO:0000256" key="6">
    <source>
        <dbReference type="SAM" id="MobiDB-lite"/>
    </source>
</evidence>
<feature type="transmembrane region" description="Helical" evidence="7">
    <location>
        <begin position="350"/>
        <end position="373"/>
    </location>
</feature>
<proteinExistence type="predicted"/>
<keyword evidence="4 7" id="KW-1133">Transmembrane helix</keyword>
<feature type="transmembrane region" description="Helical" evidence="7">
    <location>
        <begin position="153"/>
        <end position="171"/>
    </location>
</feature>
<protein>
    <submittedName>
        <fullName evidence="8">MFS transporter</fullName>
    </submittedName>
</protein>
<keyword evidence="5 7" id="KW-0472">Membrane</keyword>
<feature type="region of interest" description="Disordered" evidence="6">
    <location>
        <begin position="1"/>
        <end position="41"/>
    </location>
</feature>
<evidence type="ECO:0000256" key="5">
    <source>
        <dbReference type="ARBA" id="ARBA00023136"/>
    </source>
</evidence>
<dbReference type="PANTHER" id="PTHR23513">
    <property type="entry name" value="INTEGRAL MEMBRANE EFFLUX PROTEIN-RELATED"/>
    <property type="match status" value="1"/>
</dbReference>
<reference evidence="8 9" key="1">
    <citation type="submission" date="2024-10" db="EMBL/GenBank/DDBJ databases">
        <title>The Natural Products Discovery Center: Release of the First 8490 Sequenced Strains for Exploring Actinobacteria Biosynthetic Diversity.</title>
        <authorList>
            <person name="Kalkreuter E."/>
            <person name="Kautsar S.A."/>
            <person name="Yang D."/>
            <person name="Bader C.D."/>
            <person name="Teijaro C.N."/>
            <person name="Fluegel L."/>
            <person name="Davis C.M."/>
            <person name="Simpson J.R."/>
            <person name="Lauterbach L."/>
            <person name="Steele A.D."/>
            <person name="Gui C."/>
            <person name="Meng S."/>
            <person name="Li G."/>
            <person name="Viehrig K."/>
            <person name="Ye F."/>
            <person name="Su P."/>
            <person name="Kiefer A.F."/>
            <person name="Nichols A."/>
            <person name="Cepeda A.J."/>
            <person name="Yan W."/>
            <person name="Fan B."/>
            <person name="Jiang Y."/>
            <person name="Adhikari A."/>
            <person name="Zheng C.-J."/>
            <person name="Schuster L."/>
            <person name="Cowan T.M."/>
            <person name="Smanski M.J."/>
            <person name="Chevrette M.G."/>
            <person name="De Carvalho L.P.S."/>
            <person name="Shen B."/>
        </authorList>
    </citation>
    <scope>NUCLEOTIDE SEQUENCE [LARGE SCALE GENOMIC DNA]</scope>
    <source>
        <strain evidence="8 9">NPDC002173</strain>
    </source>
</reference>
<dbReference type="Pfam" id="PF07690">
    <property type="entry name" value="MFS_1"/>
    <property type="match status" value="1"/>
</dbReference>
<dbReference type="InterPro" id="IPR011701">
    <property type="entry name" value="MFS"/>
</dbReference>